<comment type="caution">
    <text evidence="2">The sequence shown here is derived from an EMBL/GenBank/DDBJ whole genome shotgun (WGS) entry which is preliminary data.</text>
</comment>
<dbReference type="Proteomes" id="UP000887013">
    <property type="component" value="Unassembled WGS sequence"/>
</dbReference>
<protein>
    <submittedName>
        <fullName evidence="2">Uncharacterized protein</fullName>
    </submittedName>
</protein>
<feature type="compositionally biased region" description="Basic and acidic residues" evidence="1">
    <location>
        <begin position="240"/>
        <end position="251"/>
    </location>
</feature>
<accession>A0A8X6Q716</accession>
<feature type="compositionally biased region" description="Polar residues" evidence="1">
    <location>
        <begin position="429"/>
        <end position="447"/>
    </location>
</feature>
<name>A0A8X6Q716_NEPPI</name>
<feature type="region of interest" description="Disordered" evidence="1">
    <location>
        <begin position="204"/>
        <end position="453"/>
    </location>
</feature>
<feature type="compositionally biased region" description="Low complexity" evidence="1">
    <location>
        <begin position="410"/>
        <end position="428"/>
    </location>
</feature>
<feature type="compositionally biased region" description="Polar residues" evidence="1">
    <location>
        <begin position="671"/>
        <end position="681"/>
    </location>
</feature>
<evidence type="ECO:0000256" key="1">
    <source>
        <dbReference type="SAM" id="MobiDB-lite"/>
    </source>
</evidence>
<feature type="region of interest" description="Disordered" evidence="1">
    <location>
        <begin position="936"/>
        <end position="960"/>
    </location>
</feature>
<feature type="compositionally biased region" description="Basic and acidic residues" evidence="1">
    <location>
        <begin position="698"/>
        <end position="711"/>
    </location>
</feature>
<keyword evidence="3" id="KW-1185">Reference proteome</keyword>
<proteinExistence type="predicted"/>
<feature type="compositionally biased region" description="Basic and acidic residues" evidence="1">
    <location>
        <begin position="319"/>
        <end position="332"/>
    </location>
</feature>
<organism evidence="2 3">
    <name type="scientific">Nephila pilipes</name>
    <name type="common">Giant wood spider</name>
    <name type="synonym">Nephila maculata</name>
    <dbReference type="NCBI Taxonomy" id="299642"/>
    <lineage>
        <taxon>Eukaryota</taxon>
        <taxon>Metazoa</taxon>
        <taxon>Ecdysozoa</taxon>
        <taxon>Arthropoda</taxon>
        <taxon>Chelicerata</taxon>
        <taxon>Arachnida</taxon>
        <taxon>Araneae</taxon>
        <taxon>Araneomorphae</taxon>
        <taxon>Entelegynae</taxon>
        <taxon>Araneoidea</taxon>
        <taxon>Nephilidae</taxon>
        <taxon>Nephila</taxon>
    </lineage>
</organism>
<reference evidence="2" key="1">
    <citation type="submission" date="2020-08" db="EMBL/GenBank/DDBJ databases">
        <title>Multicomponent nature underlies the extraordinary mechanical properties of spider dragline silk.</title>
        <authorList>
            <person name="Kono N."/>
            <person name="Nakamura H."/>
            <person name="Mori M."/>
            <person name="Yoshida Y."/>
            <person name="Ohtoshi R."/>
            <person name="Malay A.D."/>
            <person name="Moran D.A.P."/>
            <person name="Tomita M."/>
            <person name="Numata K."/>
            <person name="Arakawa K."/>
        </authorList>
    </citation>
    <scope>NUCLEOTIDE SEQUENCE</scope>
</reference>
<feature type="compositionally biased region" description="Basic and acidic residues" evidence="1">
    <location>
        <begin position="619"/>
        <end position="630"/>
    </location>
</feature>
<feature type="compositionally biased region" description="Polar residues" evidence="1">
    <location>
        <begin position="808"/>
        <end position="826"/>
    </location>
</feature>
<gene>
    <name evidence="2" type="primary">AVEN_236105_1</name>
    <name evidence="2" type="ORF">NPIL_35351</name>
</gene>
<feature type="compositionally biased region" description="Low complexity" evidence="1">
    <location>
        <begin position="789"/>
        <end position="807"/>
    </location>
</feature>
<feature type="compositionally biased region" description="Polar residues" evidence="1">
    <location>
        <begin position="633"/>
        <end position="646"/>
    </location>
</feature>
<dbReference type="OrthoDB" id="6437700at2759"/>
<dbReference type="EMBL" id="BMAW01027575">
    <property type="protein sequence ID" value="GFU02793.1"/>
    <property type="molecule type" value="Genomic_DNA"/>
</dbReference>
<feature type="region of interest" description="Disordered" evidence="1">
    <location>
        <begin position="615"/>
        <end position="837"/>
    </location>
</feature>
<sequence>MNPPPEGRMERKRKGYLLRKSVSFDIPQQPQKKTPKLTCTCDNATSSSRSYDLQTQTITFGEETKQHKKFSYSSIIKKFSSPPSDNKTNPKPFDMDADLEFYPVDDHPSPSTFTAWDAFLSGNQAFFREPPSDFSYMDVIPEEEDDLEALLESDTDDTGSSVSTVVDRFSRTSTANSSFSERGPRTDAAPFDLQKVLSPFERLEKELDAHQGQKEEDRLPRKNEIQRGPIVVITNSSSCEDVHSEADDLDKTLVNAQPNHDSNSLDSQKQEDKKPEPSLQSEKTLPKDENGCINSEKSSEVTSLPCVPIRTKLVNGFKSAEKPPAKKPKSDKIIPIIPPPSTPKRSYPTPNIPPRMSLHSPARRTRSDPGTPDQPSRIPRPISSANRSAAPTSGARAGPKVLKSPKISVSKKINAESSKSNSASNQSEVNNDQSVSTPKNIDNSFGENESKTDVPEALNSVMVETVSCTANEQRTVFPDFSEFEQEQRMNGPVNFHGVLVENGIDYNSCSTNGLTETTVEESNSNPFCQDETNPFRVGAESRNPFVTSNNPFEDVCSEDTPALQPKAQISAAVKAPPIPERLEKELDAHQGQKEEDRLPRKNEIQRGPIVVITNSSSCEDVHSEADDLDKTLVNAQPNHDSNSLDSQKQEDKKPEPSLQSEKTLPKHENGCINSEKSSEVTSLPCVPIRTKLVNGFKSAEKPPAKKPKSDKIIPIIPPPSTPKRSYPTPNIPPRMSLHSPARRTRSDPGTPDQPSRIPRPISSANRSAAPTSGARAGPKVLKSPKISVSKKINAESSKSNSASNQSEVNNDQSVSTPKNIDNSFGENESKTDVPEALNSVMVETVSCTANEQRTVFPDFSEFEQEQRMNGPVNFHGVLVENGIDYNSCSTNGLTETTVEESNSNPFCQDETNPFRVGAESRNPFVTSNNPFEDVCSEDTPALQPKAQISAAVKAPPIPER</sequence>
<evidence type="ECO:0000313" key="2">
    <source>
        <dbReference type="EMBL" id="GFU02793.1"/>
    </source>
</evidence>
<feature type="compositionally biased region" description="Polar residues" evidence="1">
    <location>
        <begin position="292"/>
        <end position="302"/>
    </location>
</feature>
<dbReference type="AlphaFoldDB" id="A0A8X6Q716"/>
<feature type="compositionally biased region" description="Polar residues" evidence="1">
    <location>
        <begin position="254"/>
        <end position="267"/>
    </location>
</feature>
<feature type="compositionally biased region" description="Basic and acidic residues" evidence="1">
    <location>
        <begin position="204"/>
        <end position="225"/>
    </location>
</feature>
<evidence type="ECO:0000313" key="3">
    <source>
        <dbReference type="Proteomes" id="UP000887013"/>
    </source>
</evidence>
<feature type="region of interest" description="Disordered" evidence="1">
    <location>
        <begin position="172"/>
        <end position="192"/>
    </location>
</feature>